<dbReference type="PANTHER" id="PTHR30474:SF2">
    <property type="entry name" value="PEPTIDOGLYCAN GLYCOSYLTRANSFERASE FTSW-RELATED"/>
    <property type="match status" value="1"/>
</dbReference>
<comment type="pathway">
    <text evidence="2">Cell wall biogenesis; peptidoglycan biosynthesis.</text>
</comment>
<evidence type="ECO:0000256" key="9">
    <source>
        <dbReference type="ARBA" id="ARBA00022984"/>
    </source>
</evidence>
<evidence type="ECO:0000256" key="12">
    <source>
        <dbReference type="ARBA" id="ARBA00023306"/>
    </source>
</evidence>
<evidence type="ECO:0000256" key="10">
    <source>
        <dbReference type="ARBA" id="ARBA00022989"/>
    </source>
</evidence>
<evidence type="ECO:0000256" key="13">
    <source>
        <dbReference type="ARBA" id="ARBA00023316"/>
    </source>
</evidence>
<dbReference type="EMBL" id="VTET01000004">
    <property type="protein sequence ID" value="TYS72161.1"/>
    <property type="molecule type" value="Genomic_DNA"/>
</dbReference>
<feature type="transmembrane region" description="Helical" evidence="22">
    <location>
        <begin position="143"/>
        <end position="160"/>
    </location>
</feature>
<dbReference type="Pfam" id="PF01098">
    <property type="entry name" value="FTSW_RODA_SPOVE"/>
    <property type="match status" value="1"/>
</dbReference>
<feature type="transmembrane region" description="Helical" evidence="22">
    <location>
        <begin position="306"/>
        <end position="327"/>
    </location>
</feature>
<evidence type="ECO:0000256" key="1">
    <source>
        <dbReference type="ARBA" id="ARBA00004651"/>
    </source>
</evidence>
<evidence type="ECO:0000313" key="25">
    <source>
        <dbReference type="Proteomes" id="UP000195573"/>
    </source>
</evidence>
<dbReference type="Proteomes" id="UP000324517">
    <property type="component" value="Unassembled WGS sequence"/>
</dbReference>
<keyword evidence="5" id="KW-0328">Glycosyltransferase</keyword>
<dbReference type="PROSITE" id="PS00428">
    <property type="entry name" value="FTSW_RODA_SPOVE"/>
    <property type="match status" value="1"/>
</dbReference>
<dbReference type="GO" id="GO:0032153">
    <property type="term" value="C:cell division site"/>
    <property type="evidence" value="ECO:0007669"/>
    <property type="project" value="TreeGrafter"/>
</dbReference>
<evidence type="ECO:0000256" key="20">
    <source>
        <dbReference type="ARBA" id="ARBA00049902"/>
    </source>
</evidence>
<dbReference type="InterPro" id="IPR001182">
    <property type="entry name" value="FtsW/RodA"/>
</dbReference>
<evidence type="ECO:0000256" key="22">
    <source>
        <dbReference type="SAM" id="Phobius"/>
    </source>
</evidence>
<feature type="transmembrane region" description="Helical" evidence="22">
    <location>
        <begin position="115"/>
        <end position="131"/>
    </location>
</feature>
<dbReference type="GO" id="GO:0009252">
    <property type="term" value="P:peptidoglycan biosynthetic process"/>
    <property type="evidence" value="ECO:0007669"/>
    <property type="project" value="UniProtKB-KW"/>
</dbReference>
<sequence>MINFFKKLDWLLLTAIVLLCIYGLIMIYSAGMLLGYELHEDYAYFFDRQKTWLYLGIPVFIAAIITPYKLYDRLTPLLVALSILSLLLVLVPFIGNEVNGARSWFQLGSISVQPAEIAKLVMIIYFARVYARKQPYIHQFGKGVAPPLAVLILILFLIILQPDVGTGSMITIACGAILICSGARWKHILLLGSVAALAIFILAKTASYRWARITSFVDPFGDASDTGFQLVESFIAIGNGGLLGRGLAQGVHKLGYLPEAHTDFILAVISEELGIFGILTLFLLYGIVLVRGVRVGVSLKDPFGKLLAFGITFQISSQVFINAGAVSGLVPITGITLPFISYGGSSLLITIFAAGILVHLSKHATIAREAREETETTWGQKVTS</sequence>
<dbReference type="Proteomes" id="UP000195573">
    <property type="component" value="Chromosome"/>
</dbReference>
<dbReference type="GO" id="GO:0005886">
    <property type="term" value="C:plasma membrane"/>
    <property type="evidence" value="ECO:0007669"/>
    <property type="project" value="UniProtKB-SubCell"/>
</dbReference>
<accession>A0A1Y0CSB8</accession>
<evidence type="ECO:0000256" key="6">
    <source>
        <dbReference type="ARBA" id="ARBA00022679"/>
    </source>
</evidence>
<evidence type="ECO:0000256" key="17">
    <source>
        <dbReference type="ARBA" id="ARBA00041185"/>
    </source>
</evidence>
<dbReference type="InterPro" id="IPR018365">
    <property type="entry name" value="Cell_cycle_FtsW-rel_CS"/>
</dbReference>
<keyword evidence="13" id="KW-0961">Cell wall biogenesis/degradation</keyword>
<keyword evidence="6" id="KW-0808">Transferase</keyword>
<organism evidence="24 26">
    <name type="scientific">Sutcliffiella horikoshii</name>
    <dbReference type="NCBI Taxonomy" id="79883"/>
    <lineage>
        <taxon>Bacteria</taxon>
        <taxon>Bacillati</taxon>
        <taxon>Bacillota</taxon>
        <taxon>Bacilli</taxon>
        <taxon>Bacillales</taxon>
        <taxon>Bacillaceae</taxon>
        <taxon>Sutcliffiella</taxon>
    </lineage>
</organism>
<comment type="subcellular location">
    <subcellularLocation>
        <location evidence="1">Cell membrane</location>
        <topology evidence="1">Multi-pass membrane protein</topology>
    </subcellularLocation>
</comment>
<feature type="transmembrane region" description="Helical" evidence="22">
    <location>
        <begin position="166"/>
        <end position="183"/>
    </location>
</feature>
<dbReference type="AlphaFoldDB" id="A0A1Y0CSB8"/>
<keyword evidence="3" id="KW-1003">Cell membrane</keyword>
<evidence type="ECO:0000256" key="2">
    <source>
        <dbReference type="ARBA" id="ARBA00004752"/>
    </source>
</evidence>
<evidence type="ECO:0000313" key="26">
    <source>
        <dbReference type="Proteomes" id="UP000324517"/>
    </source>
</evidence>
<feature type="transmembrane region" description="Helical" evidence="22">
    <location>
        <begin position="51"/>
        <end position="70"/>
    </location>
</feature>
<keyword evidence="10 22" id="KW-1133">Transmembrane helix</keyword>
<comment type="function">
    <text evidence="21">Peptidoglycan polymerase that is essential for cell division.</text>
</comment>
<dbReference type="GO" id="GO:0015648">
    <property type="term" value="F:lipid-linked peptidoglycan transporter activity"/>
    <property type="evidence" value="ECO:0007669"/>
    <property type="project" value="TreeGrafter"/>
</dbReference>
<evidence type="ECO:0000313" key="23">
    <source>
        <dbReference type="EMBL" id="ART77846.1"/>
    </source>
</evidence>
<keyword evidence="4" id="KW-0132">Cell division</keyword>
<feature type="transmembrane region" description="Helical" evidence="22">
    <location>
        <begin position="188"/>
        <end position="211"/>
    </location>
</feature>
<keyword evidence="9" id="KW-0573">Peptidoglycan synthesis</keyword>
<feature type="transmembrane region" description="Helical" evidence="22">
    <location>
        <begin position="273"/>
        <end position="294"/>
    </location>
</feature>
<evidence type="ECO:0000256" key="3">
    <source>
        <dbReference type="ARBA" id="ARBA00022475"/>
    </source>
</evidence>
<comment type="catalytic activity">
    <reaction evidence="20">
        <text>[GlcNAc-(1-&gt;4)-Mur2Ac(oyl-L-Ala-gamma-D-Glu-L-Lys-D-Ala-D-Ala)](n)-di-trans,octa-cis-undecaprenyl diphosphate + beta-D-GlcNAc-(1-&gt;4)-Mur2Ac(oyl-L-Ala-gamma-D-Glu-L-Lys-D-Ala-D-Ala)-di-trans,octa-cis-undecaprenyl diphosphate = [GlcNAc-(1-&gt;4)-Mur2Ac(oyl-L-Ala-gamma-D-Glu-L-Lys-D-Ala-D-Ala)](n+1)-di-trans,octa-cis-undecaprenyl diphosphate + di-trans,octa-cis-undecaprenyl diphosphate + H(+)</text>
        <dbReference type="Rhea" id="RHEA:23708"/>
        <dbReference type="Rhea" id="RHEA-COMP:9602"/>
        <dbReference type="Rhea" id="RHEA-COMP:9603"/>
        <dbReference type="ChEBI" id="CHEBI:15378"/>
        <dbReference type="ChEBI" id="CHEBI:58405"/>
        <dbReference type="ChEBI" id="CHEBI:60033"/>
        <dbReference type="ChEBI" id="CHEBI:78435"/>
        <dbReference type="EC" id="2.4.99.28"/>
    </reaction>
</comment>
<comment type="similarity">
    <text evidence="16">Belongs to the SEDS family. FtsW subfamily.</text>
</comment>
<dbReference type="OrthoDB" id="9768187at2"/>
<evidence type="ECO:0000256" key="8">
    <source>
        <dbReference type="ARBA" id="ARBA00022960"/>
    </source>
</evidence>
<proteinExistence type="inferred from homology"/>
<evidence type="ECO:0000256" key="14">
    <source>
        <dbReference type="ARBA" id="ARBA00032370"/>
    </source>
</evidence>
<evidence type="ECO:0000256" key="16">
    <source>
        <dbReference type="ARBA" id="ARBA00038053"/>
    </source>
</evidence>
<evidence type="ECO:0000313" key="24">
    <source>
        <dbReference type="EMBL" id="TYS72161.1"/>
    </source>
</evidence>
<reference evidence="23 25" key="1">
    <citation type="submission" date="2017-04" db="EMBL/GenBank/DDBJ databases">
        <title>Complete Genome Sequence of the Bacillus horikoshii 20a strain from Cuatro Cienegas, Coahuila, Mexico.</title>
        <authorList>
            <person name="Zarza E."/>
            <person name="Alcaraz L.D."/>
            <person name="Aguilar-Salinas B."/>
            <person name="Islas A."/>
            <person name="Olmedo-Alvarez G."/>
        </authorList>
    </citation>
    <scope>NUCLEOTIDE SEQUENCE [LARGE SCALE GENOMIC DNA]</scope>
    <source>
        <strain evidence="23 25">20a</strain>
    </source>
</reference>
<evidence type="ECO:0000256" key="19">
    <source>
        <dbReference type="ARBA" id="ARBA00044770"/>
    </source>
</evidence>
<keyword evidence="25" id="KW-1185">Reference proteome</keyword>
<dbReference type="RefSeq" id="WP_088019381.1">
    <property type="nucleotide sequence ID" value="NZ_CP020880.1"/>
</dbReference>
<dbReference type="KEGG" id="bhk:B4U37_18210"/>
<feature type="transmembrane region" description="Helical" evidence="22">
    <location>
        <begin position="12"/>
        <end position="31"/>
    </location>
</feature>
<dbReference type="GO" id="GO:0008360">
    <property type="term" value="P:regulation of cell shape"/>
    <property type="evidence" value="ECO:0007669"/>
    <property type="project" value="UniProtKB-KW"/>
</dbReference>
<dbReference type="GeneID" id="96740340"/>
<evidence type="ECO:0000256" key="5">
    <source>
        <dbReference type="ARBA" id="ARBA00022676"/>
    </source>
</evidence>
<keyword evidence="8" id="KW-0133">Cell shape</keyword>
<dbReference type="EC" id="2.4.99.28" evidence="19"/>
<dbReference type="GO" id="GO:0008955">
    <property type="term" value="F:peptidoglycan glycosyltransferase activity"/>
    <property type="evidence" value="ECO:0007669"/>
    <property type="project" value="UniProtKB-EC"/>
</dbReference>
<evidence type="ECO:0000256" key="18">
    <source>
        <dbReference type="ARBA" id="ARBA00041418"/>
    </source>
</evidence>
<evidence type="ECO:0000256" key="11">
    <source>
        <dbReference type="ARBA" id="ARBA00023136"/>
    </source>
</evidence>
<dbReference type="EMBL" id="CP020880">
    <property type="protein sequence ID" value="ART77846.1"/>
    <property type="molecule type" value="Genomic_DNA"/>
</dbReference>
<evidence type="ECO:0000256" key="15">
    <source>
        <dbReference type="ARBA" id="ARBA00033270"/>
    </source>
</evidence>
<evidence type="ECO:0000256" key="4">
    <source>
        <dbReference type="ARBA" id="ARBA00022618"/>
    </source>
</evidence>
<name>A0A1Y0CSB8_9BACI</name>
<dbReference type="NCBIfam" id="TIGR02614">
    <property type="entry name" value="ftsW"/>
    <property type="match status" value="1"/>
</dbReference>
<keyword evidence="11 22" id="KW-0472">Membrane</keyword>
<dbReference type="GO" id="GO:0071555">
    <property type="term" value="P:cell wall organization"/>
    <property type="evidence" value="ECO:0007669"/>
    <property type="project" value="UniProtKB-KW"/>
</dbReference>
<evidence type="ECO:0000256" key="7">
    <source>
        <dbReference type="ARBA" id="ARBA00022692"/>
    </source>
</evidence>
<gene>
    <name evidence="24" type="primary">ftsW</name>
    <name evidence="23" type="ORF">B4U37_18210</name>
    <name evidence="24" type="ORF">FZC75_09345</name>
</gene>
<protein>
    <recommendedName>
        <fullName evidence="17">Probable peptidoglycan glycosyltransferase FtsW</fullName>
        <ecNumber evidence="19">2.4.99.28</ecNumber>
    </recommendedName>
    <alternativeName>
        <fullName evidence="18">Cell division protein FtsW</fullName>
    </alternativeName>
    <alternativeName>
        <fullName evidence="15">Cell wall polymerase</fullName>
    </alternativeName>
    <alternativeName>
        <fullName evidence="14">Peptidoglycan polymerase</fullName>
    </alternativeName>
</protein>
<feature type="transmembrane region" description="Helical" evidence="22">
    <location>
        <begin position="77"/>
        <end position="95"/>
    </location>
</feature>
<evidence type="ECO:0000256" key="21">
    <source>
        <dbReference type="ARBA" id="ARBA00049966"/>
    </source>
</evidence>
<keyword evidence="12" id="KW-0131">Cell cycle</keyword>
<feature type="transmembrane region" description="Helical" evidence="22">
    <location>
        <begin position="339"/>
        <end position="360"/>
    </location>
</feature>
<reference evidence="24 26" key="2">
    <citation type="submission" date="2019-08" db="EMBL/GenBank/DDBJ databases">
        <title>Bacillus genomes from the desert of Cuatro Cienegas, Coahuila.</title>
        <authorList>
            <person name="Olmedo-Alvarez G."/>
        </authorList>
    </citation>
    <scope>NUCLEOTIDE SEQUENCE [LARGE SCALE GENOMIC DNA]</scope>
    <source>
        <strain evidence="24 26">CH98b_3T</strain>
    </source>
</reference>
<dbReference type="InterPro" id="IPR013437">
    <property type="entry name" value="FtsW"/>
</dbReference>
<dbReference type="PANTHER" id="PTHR30474">
    <property type="entry name" value="CELL CYCLE PROTEIN"/>
    <property type="match status" value="1"/>
</dbReference>
<keyword evidence="7 22" id="KW-0812">Transmembrane</keyword>
<dbReference type="GO" id="GO:0051301">
    <property type="term" value="P:cell division"/>
    <property type="evidence" value="ECO:0007669"/>
    <property type="project" value="UniProtKB-KW"/>
</dbReference>